<dbReference type="PANTHER" id="PTHR23004">
    <property type="entry name" value="DOUBLECORTIN DOMAIN CONTAINING 2"/>
    <property type="match status" value="1"/>
</dbReference>
<dbReference type="Proteomes" id="UP000501991">
    <property type="component" value="Chromosome"/>
</dbReference>
<proteinExistence type="predicted"/>
<dbReference type="KEGG" id="azq:G3580_00895"/>
<evidence type="ECO:0000313" key="1">
    <source>
        <dbReference type="EMBL" id="QID16306.1"/>
    </source>
</evidence>
<dbReference type="Gene3D" id="1.25.40.10">
    <property type="entry name" value="Tetratricopeptide repeat domain"/>
    <property type="match status" value="1"/>
</dbReference>
<dbReference type="RefSeq" id="WP_173763475.1">
    <property type="nucleotide sequence ID" value="NZ_CP048836.1"/>
</dbReference>
<evidence type="ECO:0000313" key="2">
    <source>
        <dbReference type="Proteomes" id="UP000501991"/>
    </source>
</evidence>
<dbReference type="Gene3D" id="1.20.58.320">
    <property type="entry name" value="TPR-like"/>
    <property type="match status" value="1"/>
</dbReference>
<accession>A0A6C1AY85</accession>
<dbReference type="SUPFAM" id="SSF48452">
    <property type="entry name" value="TPR-like"/>
    <property type="match status" value="1"/>
</dbReference>
<gene>
    <name evidence="1" type="ORF">G3580_00895</name>
</gene>
<keyword evidence="2" id="KW-1185">Reference proteome</keyword>
<dbReference type="AlphaFoldDB" id="A0A6C1AY85"/>
<dbReference type="EMBL" id="CP048836">
    <property type="protein sequence ID" value="QID16306.1"/>
    <property type="molecule type" value="Genomic_DNA"/>
</dbReference>
<dbReference type="Pfam" id="PF06041">
    <property type="entry name" value="DUF924"/>
    <property type="match status" value="1"/>
</dbReference>
<name>A0A6C1AY85_9RHOO</name>
<organism evidence="1 2">
    <name type="scientific">Nitrogeniibacter mangrovi</name>
    <dbReference type="NCBI Taxonomy" id="2016596"/>
    <lineage>
        <taxon>Bacteria</taxon>
        <taxon>Pseudomonadati</taxon>
        <taxon>Pseudomonadota</taxon>
        <taxon>Betaproteobacteria</taxon>
        <taxon>Rhodocyclales</taxon>
        <taxon>Zoogloeaceae</taxon>
        <taxon>Nitrogeniibacter</taxon>
    </lineage>
</organism>
<dbReference type="InterPro" id="IPR011990">
    <property type="entry name" value="TPR-like_helical_dom_sf"/>
</dbReference>
<protein>
    <submittedName>
        <fullName evidence="1">DUF924 domain-containing protein</fullName>
    </submittedName>
</protein>
<sequence>MTGVVPPEARAILDFWFGAPGSADYGRQRTLWFRKRADTDRTLRARFGALTDAAVAGALREWEATPHGALARILLLDQFTRNIHRNTPQAFAGDTLALDAACRLIDSGALQPLIPVERAFVFMPFEHAEDLACQDRAVALFEDLAREHPDCDGMLDYARRHREVIARFGRFPHRNVILGRESTAAESTYLAEPGSGF</sequence>
<dbReference type="PANTHER" id="PTHR23004:SF7">
    <property type="entry name" value="DUF924-DOMAIN-CONTAINING PROTEIN"/>
    <property type="match status" value="1"/>
</dbReference>
<reference evidence="1 2" key="1">
    <citation type="submission" date="2020-02" db="EMBL/GenBank/DDBJ databases">
        <title>Nitrogenibacter mangrovi gen. nov., sp. nov. isolated from mangrove sediment, a denitrifying betaproteobacterium.</title>
        <authorList>
            <person name="Liao H."/>
            <person name="Tian Y."/>
        </authorList>
    </citation>
    <scope>NUCLEOTIDE SEQUENCE [LARGE SCALE GENOMIC DNA]</scope>
    <source>
        <strain evidence="1 2">M9-3-2</strain>
    </source>
</reference>
<dbReference type="InterPro" id="IPR010323">
    <property type="entry name" value="DUF924"/>
</dbReference>